<keyword evidence="1" id="KW-1133">Transmembrane helix</keyword>
<proteinExistence type="predicted"/>
<feature type="transmembrane region" description="Helical" evidence="1">
    <location>
        <begin position="45"/>
        <end position="66"/>
    </location>
</feature>
<gene>
    <name evidence="2" type="ORF">EDD71_102143</name>
</gene>
<feature type="transmembrane region" description="Helical" evidence="1">
    <location>
        <begin position="6"/>
        <end position="25"/>
    </location>
</feature>
<reference evidence="2 3" key="1">
    <citation type="submission" date="2019-03" db="EMBL/GenBank/DDBJ databases">
        <title>Genomic Encyclopedia of Type Strains, Phase IV (KMG-IV): sequencing the most valuable type-strain genomes for metagenomic binning, comparative biology and taxonomic classification.</title>
        <authorList>
            <person name="Goeker M."/>
        </authorList>
    </citation>
    <scope>NUCLEOTIDE SEQUENCE [LARGE SCALE GENOMIC DNA]</scope>
    <source>
        <strain evidence="2 3">DSM 24455</strain>
    </source>
</reference>
<keyword evidence="1" id="KW-0472">Membrane</keyword>
<dbReference type="OrthoDB" id="1934572at2"/>
<dbReference type="AlphaFoldDB" id="A0A4R7KTP1"/>
<sequence length="106" mass="11824">MSIVLKFALLDLVIFVVSFAVFSALIPGNKRHIIWEKYISSFAKFVIYIFILALAINILTAVIVYALRYERYLNMIAPAVQAVLIGFVAACVPRRGVGDKGEEMAK</sequence>
<evidence type="ECO:0000313" key="2">
    <source>
        <dbReference type="EMBL" id="TDT63383.1"/>
    </source>
</evidence>
<dbReference type="EMBL" id="SOAZ01000002">
    <property type="protein sequence ID" value="TDT63383.1"/>
    <property type="molecule type" value="Genomic_DNA"/>
</dbReference>
<protein>
    <submittedName>
        <fullName evidence="2">Uncharacterized protein</fullName>
    </submittedName>
</protein>
<keyword evidence="3" id="KW-1185">Reference proteome</keyword>
<organism evidence="2 3">
    <name type="scientific">Fonticella tunisiensis</name>
    <dbReference type="NCBI Taxonomy" id="1096341"/>
    <lineage>
        <taxon>Bacteria</taxon>
        <taxon>Bacillati</taxon>
        <taxon>Bacillota</taxon>
        <taxon>Clostridia</taxon>
        <taxon>Eubacteriales</taxon>
        <taxon>Clostridiaceae</taxon>
        <taxon>Fonticella</taxon>
    </lineage>
</organism>
<dbReference type="Proteomes" id="UP000295325">
    <property type="component" value="Unassembled WGS sequence"/>
</dbReference>
<name>A0A4R7KTP1_9CLOT</name>
<evidence type="ECO:0000256" key="1">
    <source>
        <dbReference type="SAM" id="Phobius"/>
    </source>
</evidence>
<keyword evidence="1" id="KW-0812">Transmembrane</keyword>
<comment type="caution">
    <text evidence="2">The sequence shown here is derived from an EMBL/GenBank/DDBJ whole genome shotgun (WGS) entry which is preliminary data.</text>
</comment>
<evidence type="ECO:0000313" key="3">
    <source>
        <dbReference type="Proteomes" id="UP000295325"/>
    </source>
</evidence>
<accession>A0A4R7KTP1</accession>
<dbReference type="RefSeq" id="WP_133627036.1">
    <property type="nucleotide sequence ID" value="NZ_SOAZ01000002.1"/>
</dbReference>